<dbReference type="SUPFAM" id="SSF53271">
    <property type="entry name" value="PRTase-like"/>
    <property type="match status" value="1"/>
</dbReference>
<keyword evidence="1" id="KW-0808">Transferase</keyword>
<dbReference type="InterPro" id="IPR029057">
    <property type="entry name" value="PRTase-like"/>
</dbReference>
<reference evidence="1 2" key="1">
    <citation type="submission" date="2020-03" db="EMBL/GenBank/DDBJ databases">
        <authorList>
            <person name="Wang L."/>
            <person name="He N."/>
            <person name="Li Y."/>
            <person name="Fang Y."/>
            <person name="Zhang F."/>
        </authorList>
    </citation>
    <scope>NUCLEOTIDE SEQUENCE [LARGE SCALE GENOMIC DNA]</scope>
    <source>
        <strain evidence="1 2">36D10-4-7</strain>
    </source>
</reference>
<gene>
    <name evidence="1" type="ORF">HBH26_15925</name>
</gene>
<sequence length="227" mass="24700">MVHCRRKALFDDWRYEQAKRHADARRAVELCEDLCSEKVIGELYDLGCDTDPPAIVVAPAMPVGETRNALGRGFAAWLARETSLGVETRIVQTNAVKRDLITNPYQRLAHSPTFEGPVQQGGSYILADDVFTMGGTLAALRGFIESRGGNVVAITTIAEKEGLHVPISLDPETKTALYAVHGGVLASLVPQRIGFGLDCLTQPEGRFLLREPSADAIRAGLDRARDC</sequence>
<dbReference type="Gene3D" id="3.40.50.2020">
    <property type="match status" value="1"/>
</dbReference>
<evidence type="ECO:0000313" key="2">
    <source>
        <dbReference type="Proteomes" id="UP000732399"/>
    </source>
</evidence>
<dbReference type="GO" id="GO:0016757">
    <property type="term" value="F:glycosyltransferase activity"/>
    <property type="evidence" value="ECO:0007669"/>
    <property type="project" value="UniProtKB-KW"/>
</dbReference>
<evidence type="ECO:0000313" key="1">
    <source>
        <dbReference type="EMBL" id="NJR80071.1"/>
    </source>
</evidence>
<dbReference type="EMBL" id="JAAVJH010000012">
    <property type="protein sequence ID" value="NJR80071.1"/>
    <property type="molecule type" value="Genomic_DNA"/>
</dbReference>
<keyword evidence="2" id="KW-1185">Reference proteome</keyword>
<dbReference type="InterPro" id="IPR000836">
    <property type="entry name" value="PRTase_dom"/>
</dbReference>
<dbReference type="CDD" id="cd06223">
    <property type="entry name" value="PRTases_typeI"/>
    <property type="match status" value="1"/>
</dbReference>
<dbReference type="Proteomes" id="UP000732399">
    <property type="component" value="Unassembled WGS sequence"/>
</dbReference>
<comment type="caution">
    <text evidence="1">The sequence shown here is derived from an EMBL/GenBank/DDBJ whole genome shotgun (WGS) entry which is preliminary data.</text>
</comment>
<proteinExistence type="predicted"/>
<organism evidence="1 2">
    <name type="scientific">Sphingomonas corticis</name>
    <dbReference type="NCBI Taxonomy" id="2722791"/>
    <lineage>
        <taxon>Bacteria</taxon>
        <taxon>Pseudomonadati</taxon>
        <taxon>Pseudomonadota</taxon>
        <taxon>Alphaproteobacteria</taxon>
        <taxon>Sphingomonadales</taxon>
        <taxon>Sphingomonadaceae</taxon>
        <taxon>Sphingomonas</taxon>
    </lineage>
</organism>
<keyword evidence="1" id="KW-0328">Glycosyltransferase</keyword>
<protein>
    <submittedName>
        <fullName evidence="1">Phosphoribosyltransferase</fullName>
    </submittedName>
</protein>
<accession>A0ABX1CRZ5</accession>
<name>A0ABX1CRZ5_9SPHN</name>